<evidence type="ECO:0000313" key="1">
    <source>
        <dbReference type="EMBL" id="MBW0485794.1"/>
    </source>
</evidence>
<reference evidence="1" key="1">
    <citation type="submission" date="2021-03" db="EMBL/GenBank/DDBJ databases">
        <title>Draft genome sequence of rust myrtle Austropuccinia psidii MF-1, a brazilian biotype.</title>
        <authorList>
            <person name="Quecine M.C."/>
            <person name="Pachon D.M.R."/>
            <person name="Bonatelli M.L."/>
            <person name="Correr F.H."/>
            <person name="Franceschini L.M."/>
            <person name="Leite T.F."/>
            <person name="Margarido G.R.A."/>
            <person name="Almeida C.A."/>
            <person name="Ferrarezi J.A."/>
            <person name="Labate C.A."/>
        </authorList>
    </citation>
    <scope>NUCLEOTIDE SEQUENCE</scope>
    <source>
        <strain evidence="1">MF-1</strain>
    </source>
</reference>
<dbReference type="Proteomes" id="UP000765509">
    <property type="component" value="Unassembled WGS sequence"/>
</dbReference>
<evidence type="ECO:0000313" key="2">
    <source>
        <dbReference type="Proteomes" id="UP000765509"/>
    </source>
</evidence>
<sequence>MLFENDKYSVDKDQHEWCLGQSKILKAIDPQMNIQMRNHKLPTQIPGEVEHAVRCICNPNFTLDVIEKALQDVRKRTNIGKYPPYKRSGFKGKQPFTEEFKDKARERVEEVAKKKNCCHNCNSTDPYA</sequence>
<dbReference type="AlphaFoldDB" id="A0A9Q3CKP5"/>
<organism evidence="1 2">
    <name type="scientific">Austropuccinia psidii MF-1</name>
    <dbReference type="NCBI Taxonomy" id="1389203"/>
    <lineage>
        <taxon>Eukaryota</taxon>
        <taxon>Fungi</taxon>
        <taxon>Dikarya</taxon>
        <taxon>Basidiomycota</taxon>
        <taxon>Pucciniomycotina</taxon>
        <taxon>Pucciniomycetes</taxon>
        <taxon>Pucciniales</taxon>
        <taxon>Sphaerophragmiaceae</taxon>
        <taxon>Austropuccinia</taxon>
    </lineage>
</organism>
<protein>
    <submittedName>
        <fullName evidence="1">Uncharacterized protein</fullName>
    </submittedName>
</protein>
<name>A0A9Q3CKP5_9BASI</name>
<dbReference type="EMBL" id="AVOT02008332">
    <property type="protein sequence ID" value="MBW0485794.1"/>
    <property type="molecule type" value="Genomic_DNA"/>
</dbReference>
<gene>
    <name evidence="1" type="ORF">O181_025509</name>
</gene>
<comment type="caution">
    <text evidence="1">The sequence shown here is derived from an EMBL/GenBank/DDBJ whole genome shotgun (WGS) entry which is preliminary data.</text>
</comment>
<keyword evidence="2" id="KW-1185">Reference proteome</keyword>
<proteinExistence type="predicted"/>
<accession>A0A9Q3CKP5</accession>